<evidence type="ECO:0000313" key="1">
    <source>
        <dbReference type="EMBL" id="MDY0852015.1"/>
    </source>
</evidence>
<sequence>MTPLGIIQLKDREVTVTQKNFSGEVIAGIDDYSLKAASEASTLKYEVEVSMLHFSE</sequence>
<comment type="caution">
    <text evidence="1">The sequence shown here is derived from an EMBL/GenBank/DDBJ whole genome shotgun (WGS) entry which is preliminary data.</text>
</comment>
<organism evidence="1 2">
    <name type="scientific">Bacillus thuringiensis</name>
    <dbReference type="NCBI Taxonomy" id="1428"/>
    <lineage>
        <taxon>Bacteria</taxon>
        <taxon>Bacillati</taxon>
        <taxon>Bacillota</taxon>
        <taxon>Bacilli</taxon>
        <taxon>Bacillales</taxon>
        <taxon>Bacillaceae</taxon>
        <taxon>Bacillus</taxon>
        <taxon>Bacillus cereus group</taxon>
    </lineage>
</organism>
<proteinExistence type="predicted"/>
<dbReference type="RefSeq" id="WP_320750045.1">
    <property type="nucleotide sequence ID" value="NZ_JAXHDG010000003.1"/>
</dbReference>
<protein>
    <submittedName>
        <fullName evidence="1">Uncharacterized protein</fullName>
    </submittedName>
</protein>
<dbReference type="Proteomes" id="UP001274571">
    <property type="component" value="Unassembled WGS sequence"/>
</dbReference>
<name>A0AAW9G9V6_BACTU</name>
<dbReference type="AlphaFoldDB" id="A0AAW9G9V6"/>
<reference evidence="1" key="1">
    <citation type="submission" date="2023-11" db="EMBL/GenBank/DDBJ databases">
        <title>Genome Sequence of Bacillus thuringiensis stain BLB 30AF.</title>
        <authorList>
            <person name="Farhat A."/>
        </authorList>
    </citation>
    <scope>NUCLEOTIDE SEQUENCE</scope>
    <source>
        <strain evidence="1">BLB30AF</strain>
    </source>
</reference>
<accession>A0AAW9G9V6</accession>
<dbReference type="EMBL" id="JAXCMD010000003">
    <property type="protein sequence ID" value="MDY0852015.1"/>
    <property type="molecule type" value="Genomic_DNA"/>
</dbReference>
<evidence type="ECO:0000313" key="2">
    <source>
        <dbReference type="Proteomes" id="UP001274571"/>
    </source>
</evidence>
<gene>
    <name evidence="1" type="ORF">SOH20_13935</name>
</gene>